<feature type="compositionally biased region" description="Basic and acidic residues" evidence="1">
    <location>
        <begin position="61"/>
        <end position="70"/>
    </location>
</feature>
<feature type="compositionally biased region" description="Low complexity" evidence="1">
    <location>
        <begin position="1"/>
        <end position="11"/>
    </location>
</feature>
<feature type="region of interest" description="Disordered" evidence="1">
    <location>
        <begin position="1"/>
        <end position="26"/>
    </location>
</feature>
<dbReference type="EMBL" id="JAHUTI010054054">
    <property type="protein sequence ID" value="MED6249961.1"/>
    <property type="molecule type" value="Genomic_DNA"/>
</dbReference>
<evidence type="ECO:0000256" key="1">
    <source>
        <dbReference type="SAM" id="MobiDB-lite"/>
    </source>
</evidence>
<feature type="region of interest" description="Disordered" evidence="1">
    <location>
        <begin position="61"/>
        <end position="87"/>
    </location>
</feature>
<protein>
    <submittedName>
        <fullName evidence="2">Uncharacterized protein</fullName>
    </submittedName>
</protein>
<organism evidence="2 3">
    <name type="scientific">Ataeniobius toweri</name>
    <dbReference type="NCBI Taxonomy" id="208326"/>
    <lineage>
        <taxon>Eukaryota</taxon>
        <taxon>Metazoa</taxon>
        <taxon>Chordata</taxon>
        <taxon>Craniata</taxon>
        <taxon>Vertebrata</taxon>
        <taxon>Euteleostomi</taxon>
        <taxon>Actinopterygii</taxon>
        <taxon>Neopterygii</taxon>
        <taxon>Teleostei</taxon>
        <taxon>Neoteleostei</taxon>
        <taxon>Acanthomorphata</taxon>
        <taxon>Ovalentaria</taxon>
        <taxon>Atherinomorphae</taxon>
        <taxon>Cyprinodontiformes</taxon>
        <taxon>Goodeidae</taxon>
        <taxon>Ataeniobius</taxon>
    </lineage>
</organism>
<keyword evidence="3" id="KW-1185">Reference proteome</keyword>
<evidence type="ECO:0000313" key="3">
    <source>
        <dbReference type="Proteomes" id="UP001345963"/>
    </source>
</evidence>
<dbReference type="Proteomes" id="UP001345963">
    <property type="component" value="Unassembled WGS sequence"/>
</dbReference>
<reference evidence="2 3" key="1">
    <citation type="submission" date="2021-07" db="EMBL/GenBank/DDBJ databases">
        <authorList>
            <person name="Palmer J.M."/>
        </authorList>
    </citation>
    <scope>NUCLEOTIDE SEQUENCE [LARGE SCALE GENOMIC DNA]</scope>
    <source>
        <strain evidence="2 3">AT_MEX2019</strain>
        <tissue evidence="2">Muscle</tissue>
    </source>
</reference>
<feature type="compositionally biased region" description="Basic and acidic residues" evidence="1">
    <location>
        <begin position="13"/>
        <end position="23"/>
    </location>
</feature>
<gene>
    <name evidence="2" type="ORF">ATANTOWER_022382</name>
</gene>
<comment type="caution">
    <text evidence="2">The sequence shown here is derived from an EMBL/GenBank/DDBJ whole genome shotgun (WGS) entry which is preliminary data.</text>
</comment>
<accession>A0ABU7BJ17</accession>
<evidence type="ECO:0000313" key="2">
    <source>
        <dbReference type="EMBL" id="MED6249961.1"/>
    </source>
</evidence>
<name>A0ABU7BJ17_9TELE</name>
<proteinExistence type="predicted"/>
<sequence>MPSSSSAGASSDQDPHGHEDGECNGRIWRKTMKRRALMERCGDDMEIGCVIKRKCGAAEAEGKRGAEGKRLINTGADQRYTETPGRI</sequence>